<name>A0A3B4DPA7_PYGNA</name>
<evidence type="ECO:0000313" key="3">
    <source>
        <dbReference type="Ensembl" id="ENSPNAP00000026207.2"/>
    </source>
</evidence>
<evidence type="ECO:0000256" key="1">
    <source>
        <dbReference type="ARBA" id="ARBA00023157"/>
    </source>
</evidence>
<dbReference type="InterPro" id="IPR016186">
    <property type="entry name" value="C-type_lectin-like/link_sf"/>
</dbReference>
<protein>
    <recommendedName>
        <fullName evidence="2">C-type lectin domain-containing protein</fullName>
    </recommendedName>
</protein>
<dbReference type="GeneTree" id="ENSGT00940000163911"/>
<dbReference type="CDD" id="cd00037">
    <property type="entry name" value="CLECT"/>
    <property type="match status" value="1"/>
</dbReference>
<dbReference type="Gene3D" id="3.10.100.10">
    <property type="entry name" value="Mannose-Binding Protein A, subunit A"/>
    <property type="match status" value="2"/>
</dbReference>
<dbReference type="PANTHER" id="PTHR45784:SF3">
    <property type="entry name" value="C-TYPE LECTIN DOMAIN FAMILY 4 MEMBER K-LIKE-RELATED"/>
    <property type="match status" value="1"/>
</dbReference>
<dbReference type="InterPro" id="IPR018378">
    <property type="entry name" value="C-type_lectin_CS"/>
</dbReference>
<feature type="domain" description="C-type lectin" evidence="2">
    <location>
        <begin position="19"/>
        <end position="123"/>
    </location>
</feature>
<proteinExistence type="predicted"/>
<evidence type="ECO:0000313" key="4">
    <source>
        <dbReference type="Proteomes" id="UP001501920"/>
    </source>
</evidence>
<reference evidence="3" key="2">
    <citation type="submission" date="2025-08" db="UniProtKB">
        <authorList>
            <consortium name="Ensembl"/>
        </authorList>
    </citation>
    <scope>IDENTIFICATION</scope>
</reference>
<dbReference type="InterPro" id="IPR016187">
    <property type="entry name" value="CTDL_fold"/>
</dbReference>
<reference evidence="3 4" key="1">
    <citation type="submission" date="2020-10" db="EMBL/GenBank/DDBJ databases">
        <title>Pygocentrus nattereri (red-bellied piranha) genome, fPygNat1, primary haplotype.</title>
        <authorList>
            <person name="Myers G."/>
            <person name="Meyer A."/>
            <person name="Karagic N."/>
            <person name="Pippel M."/>
            <person name="Winkler S."/>
            <person name="Tracey A."/>
            <person name="Wood J."/>
            <person name="Formenti G."/>
            <person name="Howe K."/>
            <person name="Fedrigo O."/>
            <person name="Jarvis E.D."/>
        </authorList>
    </citation>
    <scope>NUCLEOTIDE SEQUENCE [LARGE SCALE GENOMIC DNA]</scope>
</reference>
<dbReference type="PANTHER" id="PTHR45784">
    <property type="entry name" value="C-TYPE LECTIN DOMAIN FAMILY 20 MEMBER A-RELATED"/>
    <property type="match status" value="1"/>
</dbReference>
<dbReference type="SMART" id="SM00034">
    <property type="entry name" value="CLECT"/>
    <property type="match status" value="1"/>
</dbReference>
<sequence length="153" mass="17866">TTMVENLYRNTTVCIICHTGKYCSHPSLEIPLILINQKKTWREALSYCRENHVDLVSVHTEEIQHWVEKACWTWSDGSYFSYSNWNSREPNNAGTGNCGELRSKDEYRWNDAGCSNTNQFVCYNSDKQWVSLPEEQRLNFICTTSEGEDYTED</sequence>
<dbReference type="Ensembl" id="ENSPNAT00000005697.2">
    <property type="protein sequence ID" value="ENSPNAP00000026207.2"/>
    <property type="gene ID" value="ENSPNAG00000033458.1"/>
</dbReference>
<organism evidence="3 4">
    <name type="scientific">Pygocentrus nattereri</name>
    <name type="common">Red-bellied piranha</name>
    <dbReference type="NCBI Taxonomy" id="42514"/>
    <lineage>
        <taxon>Eukaryota</taxon>
        <taxon>Metazoa</taxon>
        <taxon>Chordata</taxon>
        <taxon>Craniata</taxon>
        <taxon>Vertebrata</taxon>
        <taxon>Euteleostomi</taxon>
        <taxon>Actinopterygii</taxon>
        <taxon>Neopterygii</taxon>
        <taxon>Teleostei</taxon>
        <taxon>Ostariophysi</taxon>
        <taxon>Characiformes</taxon>
        <taxon>Characoidei</taxon>
        <taxon>Pygocentrus</taxon>
    </lineage>
</organism>
<reference evidence="3" key="3">
    <citation type="submission" date="2025-09" db="UniProtKB">
        <authorList>
            <consortium name="Ensembl"/>
        </authorList>
    </citation>
    <scope>IDENTIFICATION</scope>
</reference>
<evidence type="ECO:0000259" key="2">
    <source>
        <dbReference type="PROSITE" id="PS50041"/>
    </source>
</evidence>
<dbReference type="AlphaFoldDB" id="A0A3B4DPA7"/>
<dbReference type="Pfam" id="PF00059">
    <property type="entry name" value="Lectin_C"/>
    <property type="match status" value="1"/>
</dbReference>
<dbReference type="InterPro" id="IPR001304">
    <property type="entry name" value="C-type_lectin-like"/>
</dbReference>
<keyword evidence="1" id="KW-1015">Disulfide bond</keyword>
<dbReference type="Proteomes" id="UP001501920">
    <property type="component" value="Chromosome 2"/>
</dbReference>
<keyword evidence="4" id="KW-1185">Reference proteome</keyword>
<dbReference type="SUPFAM" id="SSF56436">
    <property type="entry name" value="C-type lectin-like"/>
    <property type="match status" value="1"/>
</dbReference>
<dbReference type="PROSITE" id="PS00615">
    <property type="entry name" value="C_TYPE_LECTIN_1"/>
    <property type="match status" value="1"/>
</dbReference>
<accession>A0A3B4DPA7</accession>
<dbReference type="PROSITE" id="PS50041">
    <property type="entry name" value="C_TYPE_LECTIN_2"/>
    <property type="match status" value="1"/>
</dbReference>